<gene>
    <name evidence="3" type="ORF">BST39_18940</name>
</gene>
<evidence type="ECO:0000256" key="1">
    <source>
        <dbReference type="SAM" id="MobiDB-lite"/>
    </source>
</evidence>
<name>A0A1X0I7X8_9MYCO</name>
<dbReference type="Proteomes" id="UP000192513">
    <property type="component" value="Unassembled WGS sequence"/>
</dbReference>
<proteinExistence type="predicted"/>
<evidence type="ECO:0000313" key="3">
    <source>
        <dbReference type="EMBL" id="ORB37443.1"/>
    </source>
</evidence>
<evidence type="ECO:0000313" key="4">
    <source>
        <dbReference type="Proteomes" id="UP000192513"/>
    </source>
</evidence>
<organism evidence="3 4">
    <name type="scientific">Mycobacterium paraseoulense</name>
    <dbReference type="NCBI Taxonomy" id="590652"/>
    <lineage>
        <taxon>Bacteria</taxon>
        <taxon>Bacillati</taxon>
        <taxon>Actinomycetota</taxon>
        <taxon>Actinomycetes</taxon>
        <taxon>Mycobacteriales</taxon>
        <taxon>Mycobacteriaceae</taxon>
        <taxon>Mycobacterium</taxon>
    </lineage>
</organism>
<feature type="transmembrane region" description="Helical" evidence="2">
    <location>
        <begin position="92"/>
        <end position="113"/>
    </location>
</feature>
<comment type="caution">
    <text evidence="3">The sequence shown here is derived from an EMBL/GenBank/DDBJ whole genome shotgun (WGS) entry which is preliminary data.</text>
</comment>
<dbReference type="STRING" id="590652.BST39_18940"/>
<dbReference type="OrthoDB" id="4715691at2"/>
<sequence length="191" mass="20879">MPPVSPSHERGRPRGGRRRATEFADPAAAIGPPGHPTLAEITRRQQEIRAWEALNVGGYRFAKPGTIIGSLISAVLVVLVVTPIPPNWPWDIPTMILAVFTAVATVTCGLLWFDNPHPVPRPEPLAIVPFSRAENLRLMQGQPVESYRAICACPGCGDVSAHPIREPGKDEPDWAMVTRRCAVCDRQWAQA</sequence>
<accession>A0A1X0I7X8</accession>
<dbReference type="AlphaFoldDB" id="A0A1X0I7X8"/>
<evidence type="ECO:0000256" key="2">
    <source>
        <dbReference type="SAM" id="Phobius"/>
    </source>
</evidence>
<feature type="region of interest" description="Disordered" evidence="1">
    <location>
        <begin position="1"/>
        <end position="36"/>
    </location>
</feature>
<feature type="transmembrane region" description="Helical" evidence="2">
    <location>
        <begin position="67"/>
        <end position="86"/>
    </location>
</feature>
<keyword evidence="4" id="KW-1185">Reference proteome</keyword>
<dbReference type="RefSeq" id="WP_083173474.1">
    <property type="nucleotide sequence ID" value="NZ_AP022619.1"/>
</dbReference>
<reference evidence="3 4" key="1">
    <citation type="submission" date="2017-02" db="EMBL/GenBank/DDBJ databases">
        <title>The new phylogeny of genus Mycobacterium.</title>
        <authorList>
            <person name="Tortoli E."/>
            <person name="Trovato A."/>
            <person name="Cirillo D.M."/>
        </authorList>
    </citation>
    <scope>NUCLEOTIDE SEQUENCE [LARGE SCALE GENOMIC DNA]</scope>
    <source>
        <strain evidence="3 4">DSM 45000</strain>
    </source>
</reference>
<protein>
    <submittedName>
        <fullName evidence="3">Uncharacterized protein</fullName>
    </submittedName>
</protein>
<keyword evidence="2" id="KW-0812">Transmembrane</keyword>
<dbReference type="EMBL" id="MVIE01000026">
    <property type="protein sequence ID" value="ORB37443.1"/>
    <property type="molecule type" value="Genomic_DNA"/>
</dbReference>
<keyword evidence="2" id="KW-0472">Membrane</keyword>
<keyword evidence="2" id="KW-1133">Transmembrane helix</keyword>